<sequence length="131" mass="15079">MDLEKRLEALTKEMHRIQRLHESVQRWADYLKRMLELRGKEIERYTARLQSYEEAKELILYKATADYRDDDDHHQQDDNKVNTHTVKTRVVITLPSFAAAAAAAAAVANAAVAVTFPDMQISNLQNLLIKN</sequence>
<dbReference type="EnsemblMetazoa" id="GAUT019874-RA">
    <property type="protein sequence ID" value="GAUT019874-PA"/>
    <property type="gene ID" value="GAUT019874"/>
</dbReference>
<dbReference type="VEuPathDB" id="VectorBase:GAUT019874"/>
<evidence type="ECO:0000313" key="2">
    <source>
        <dbReference type="Proteomes" id="UP000078200"/>
    </source>
</evidence>
<proteinExistence type="predicted"/>
<keyword evidence="2" id="KW-1185">Reference proteome</keyword>
<evidence type="ECO:0000313" key="1">
    <source>
        <dbReference type="EnsemblMetazoa" id="GAUT019874-PA"/>
    </source>
</evidence>
<reference evidence="1" key="1">
    <citation type="submission" date="2020-05" db="UniProtKB">
        <authorList>
            <consortium name="EnsemblMetazoa"/>
        </authorList>
    </citation>
    <scope>IDENTIFICATION</scope>
    <source>
        <strain evidence="1">TTRI</strain>
    </source>
</reference>
<protein>
    <submittedName>
        <fullName evidence="1">Uncharacterized protein</fullName>
    </submittedName>
</protein>
<dbReference type="Proteomes" id="UP000078200">
    <property type="component" value="Unassembled WGS sequence"/>
</dbReference>
<accession>A0A1A9UYK1</accession>
<name>A0A1A9UYK1_GLOAU</name>
<dbReference type="AlphaFoldDB" id="A0A1A9UYK1"/>
<organism evidence="1 2">
    <name type="scientific">Glossina austeni</name>
    <name type="common">Savannah tsetse fly</name>
    <dbReference type="NCBI Taxonomy" id="7395"/>
    <lineage>
        <taxon>Eukaryota</taxon>
        <taxon>Metazoa</taxon>
        <taxon>Ecdysozoa</taxon>
        <taxon>Arthropoda</taxon>
        <taxon>Hexapoda</taxon>
        <taxon>Insecta</taxon>
        <taxon>Pterygota</taxon>
        <taxon>Neoptera</taxon>
        <taxon>Endopterygota</taxon>
        <taxon>Diptera</taxon>
        <taxon>Brachycera</taxon>
        <taxon>Muscomorpha</taxon>
        <taxon>Hippoboscoidea</taxon>
        <taxon>Glossinidae</taxon>
        <taxon>Glossina</taxon>
    </lineage>
</organism>
<dbReference type="STRING" id="7395.A0A1A9UYK1"/>